<name>A0ABZ1CPE4_9TREE</name>
<feature type="transmembrane region" description="Helical" evidence="1">
    <location>
        <begin position="21"/>
        <end position="41"/>
    </location>
</feature>
<organism evidence="2 3">
    <name type="scientific">Kwoniella shivajii</name>
    <dbReference type="NCBI Taxonomy" id="564305"/>
    <lineage>
        <taxon>Eukaryota</taxon>
        <taxon>Fungi</taxon>
        <taxon>Dikarya</taxon>
        <taxon>Basidiomycota</taxon>
        <taxon>Agaricomycotina</taxon>
        <taxon>Tremellomycetes</taxon>
        <taxon>Tremellales</taxon>
        <taxon>Cryptococcaceae</taxon>
        <taxon>Kwoniella</taxon>
    </lineage>
</organism>
<evidence type="ECO:0000313" key="2">
    <source>
        <dbReference type="EMBL" id="WRT63418.1"/>
    </source>
</evidence>
<dbReference type="InterPro" id="IPR009571">
    <property type="entry name" value="SUR7/Rim9-like_fungi"/>
</dbReference>
<dbReference type="Pfam" id="PF06687">
    <property type="entry name" value="SUR7"/>
    <property type="match status" value="1"/>
</dbReference>
<protein>
    <submittedName>
        <fullName evidence="2">Uncharacterized protein</fullName>
    </submittedName>
</protein>
<keyword evidence="1" id="KW-0812">Transmembrane</keyword>
<feature type="transmembrane region" description="Helical" evidence="1">
    <location>
        <begin position="218"/>
        <end position="244"/>
    </location>
</feature>
<proteinExistence type="predicted"/>
<dbReference type="GeneID" id="87952454"/>
<accession>A0ABZ1CPE4</accession>
<dbReference type="Proteomes" id="UP001329825">
    <property type="component" value="Chromosome 1"/>
</dbReference>
<dbReference type="EMBL" id="CP141881">
    <property type="protein sequence ID" value="WRT63418.1"/>
    <property type="molecule type" value="Genomic_DNA"/>
</dbReference>
<keyword evidence="1" id="KW-1133">Transmembrane helix</keyword>
<gene>
    <name evidence="2" type="ORF">IL334_000323</name>
</gene>
<dbReference type="RefSeq" id="XP_062788158.1">
    <property type="nucleotide sequence ID" value="XM_062932107.1"/>
</dbReference>
<keyword evidence="3" id="KW-1185">Reference proteome</keyword>
<feature type="transmembrane region" description="Helical" evidence="1">
    <location>
        <begin position="123"/>
        <end position="144"/>
    </location>
</feature>
<evidence type="ECO:0000256" key="1">
    <source>
        <dbReference type="SAM" id="Phobius"/>
    </source>
</evidence>
<sequence>MGSKAKTKSEGIQNSPYPHTISIFLSFTCTLFLFLVILYNVPFSADDTNRLSSRLWLVQVKDKGREYGFGIWGWCSWSTISTSAGSTVKDGTKGMCVKQSFWKLDDRSVGIKLPSEIAKSLSISGFFLIFVLTESLALLINLLITIKFHSPVQPPINSKIEWLSSEKYAYRTWTAYTLRNIWRRLIVITEIIAFGLPVLIVAGVGVQKFDDGVQAKLGAGWSMTLSAVLILVLIQVDILVAGLWNNSKRSGKKH</sequence>
<feature type="transmembrane region" description="Helical" evidence="1">
    <location>
        <begin position="185"/>
        <end position="206"/>
    </location>
</feature>
<evidence type="ECO:0000313" key="3">
    <source>
        <dbReference type="Proteomes" id="UP001329825"/>
    </source>
</evidence>
<reference evidence="2 3" key="1">
    <citation type="submission" date="2024-01" db="EMBL/GenBank/DDBJ databases">
        <title>Comparative genomics of Cryptococcus and Kwoniella reveals pathogenesis evolution and contrasting modes of karyotype evolution via chromosome fusion or intercentromeric recombination.</title>
        <authorList>
            <person name="Coelho M.A."/>
            <person name="David-Palma M."/>
            <person name="Shea T."/>
            <person name="Bowers K."/>
            <person name="McGinley-Smith S."/>
            <person name="Mohammad A.W."/>
            <person name="Gnirke A."/>
            <person name="Yurkov A.M."/>
            <person name="Nowrousian M."/>
            <person name="Sun S."/>
            <person name="Cuomo C.A."/>
            <person name="Heitman J."/>
        </authorList>
    </citation>
    <scope>NUCLEOTIDE SEQUENCE [LARGE SCALE GENOMIC DNA]</scope>
    <source>
        <strain evidence="2">CBS 11374</strain>
    </source>
</reference>
<keyword evidence="1" id="KW-0472">Membrane</keyword>